<proteinExistence type="predicted"/>
<name>A0A6J7HH11_9ZZZZ</name>
<sequence>MVDLANGRVLRDKGAFATPDLGDVAKQQEPSDIGAVAAQRNAMDKNRGRAVLKIGATRGAAARDERECLIHLTGSVRKSRDERMEVGSDDVGDDS</sequence>
<protein>
    <submittedName>
        <fullName evidence="2">Unannotated protein</fullName>
    </submittedName>
</protein>
<dbReference type="EMBL" id="CAFBNB010000019">
    <property type="protein sequence ID" value="CAB4920271.1"/>
    <property type="molecule type" value="Genomic_DNA"/>
</dbReference>
<organism evidence="2">
    <name type="scientific">freshwater metagenome</name>
    <dbReference type="NCBI Taxonomy" id="449393"/>
    <lineage>
        <taxon>unclassified sequences</taxon>
        <taxon>metagenomes</taxon>
        <taxon>ecological metagenomes</taxon>
    </lineage>
</organism>
<dbReference type="AlphaFoldDB" id="A0A6J7HH11"/>
<accession>A0A6J7HH11</accession>
<evidence type="ECO:0000313" key="2">
    <source>
        <dbReference type="EMBL" id="CAB4920271.1"/>
    </source>
</evidence>
<evidence type="ECO:0000256" key="1">
    <source>
        <dbReference type="SAM" id="MobiDB-lite"/>
    </source>
</evidence>
<feature type="region of interest" description="Disordered" evidence="1">
    <location>
        <begin position="76"/>
        <end position="95"/>
    </location>
</feature>
<reference evidence="2" key="1">
    <citation type="submission" date="2020-05" db="EMBL/GenBank/DDBJ databases">
        <authorList>
            <person name="Chiriac C."/>
            <person name="Salcher M."/>
            <person name="Ghai R."/>
            <person name="Kavagutti S V."/>
        </authorList>
    </citation>
    <scope>NUCLEOTIDE SEQUENCE</scope>
</reference>
<gene>
    <name evidence="2" type="ORF">UFOPK3720_00184</name>
</gene>